<dbReference type="InterPro" id="IPR016032">
    <property type="entry name" value="Sig_transdc_resp-reg_C-effctor"/>
</dbReference>
<dbReference type="Proteomes" id="UP001500967">
    <property type="component" value="Unassembled WGS sequence"/>
</dbReference>
<dbReference type="InterPro" id="IPR019734">
    <property type="entry name" value="TPR_rpt"/>
</dbReference>
<dbReference type="Gene3D" id="1.10.10.10">
    <property type="entry name" value="Winged helix-like DNA-binding domain superfamily/Winged helix DNA-binding domain"/>
    <property type="match status" value="1"/>
</dbReference>
<dbReference type="RefSeq" id="WP_344648337.1">
    <property type="nucleotide sequence ID" value="NZ_BAAAGX010000007.1"/>
</dbReference>
<dbReference type="InterPro" id="IPR005158">
    <property type="entry name" value="BTAD"/>
</dbReference>
<accession>A0ABN0TZB1</accession>
<dbReference type="Gene3D" id="1.25.40.10">
    <property type="entry name" value="Tetratricopeptide repeat domain"/>
    <property type="match status" value="2"/>
</dbReference>
<keyword evidence="3 5" id="KW-0238">DNA-binding</keyword>
<evidence type="ECO:0000256" key="4">
    <source>
        <dbReference type="ARBA" id="ARBA00023163"/>
    </source>
</evidence>
<dbReference type="SUPFAM" id="SSF48452">
    <property type="entry name" value="TPR-like"/>
    <property type="match status" value="3"/>
</dbReference>
<dbReference type="PANTHER" id="PTHR35807:SF1">
    <property type="entry name" value="TRANSCRIPTIONAL REGULATOR REDD"/>
    <property type="match status" value="1"/>
</dbReference>
<dbReference type="InterPro" id="IPR001867">
    <property type="entry name" value="OmpR/PhoB-type_DNA-bd"/>
</dbReference>
<dbReference type="Pfam" id="PF00931">
    <property type="entry name" value="NB-ARC"/>
    <property type="match status" value="1"/>
</dbReference>
<keyword evidence="8" id="KW-1185">Reference proteome</keyword>
<reference evidence="7 8" key="1">
    <citation type="journal article" date="2019" name="Int. J. Syst. Evol. Microbiol.">
        <title>The Global Catalogue of Microorganisms (GCM) 10K type strain sequencing project: providing services to taxonomists for standard genome sequencing and annotation.</title>
        <authorList>
            <consortium name="The Broad Institute Genomics Platform"/>
            <consortium name="The Broad Institute Genome Sequencing Center for Infectious Disease"/>
            <person name="Wu L."/>
            <person name="Ma J."/>
        </authorList>
    </citation>
    <scope>NUCLEOTIDE SEQUENCE [LARGE SCALE GENOMIC DNA]</scope>
    <source>
        <strain evidence="7 8">JCM 10425</strain>
    </source>
</reference>
<dbReference type="SUPFAM" id="SSF52540">
    <property type="entry name" value="P-loop containing nucleoside triphosphate hydrolases"/>
    <property type="match status" value="1"/>
</dbReference>
<evidence type="ECO:0000256" key="3">
    <source>
        <dbReference type="ARBA" id="ARBA00023125"/>
    </source>
</evidence>
<dbReference type="PRINTS" id="PR00364">
    <property type="entry name" value="DISEASERSIST"/>
</dbReference>
<dbReference type="InterPro" id="IPR011990">
    <property type="entry name" value="TPR-like_helical_dom_sf"/>
</dbReference>
<dbReference type="SMART" id="SM00028">
    <property type="entry name" value="TPR"/>
    <property type="match status" value="3"/>
</dbReference>
<dbReference type="Gene3D" id="3.40.50.300">
    <property type="entry name" value="P-loop containing nucleotide triphosphate hydrolases"/>
    <property type="match status" value="1"/>
</dbReference>
<keyword evidence="4" id="KW-0804">Transcription</keyword>
<dbReference type="InterPro" id="IPR051677">
    <property type="entry name" value="AfsR-DnrI-RedD_regulator"/>
</dbReference>
<dbReference type="InterPro" id="IPR002182">
    <property type="entry name" value="NB-ARC"/>
</dbReference>
<dbReference type="CDD" id="cd15831">
    <property type="entry name" value="BTAD"/>
    <property type="match status" value="1"/>
</dbReference>
<evidence type="ECO:0000313" key="8">
    <source>
        <dbReference type="Proteomes" id="UP001500967"/>
    </source>
</evidence>
<proteinExistence type="inferred from homology"/>
<evidence type="ECO:0000256" key="2">
    <source>
        <dbReference type="ARBA" id="ARBA00023015"/>
    </source>
</evidence>
<dbReference type="Pfam" id="PF03704">
    <property type="entry name" value="BTAD"/>
    <property type="match status" value="1"/>
</dbReference>
<sequence>MSAFRLLGSFEVRAPDGSRIAVGRRKQRALLALLLLRGSSLVRTDEIVDALWGARPPSSARANLHSYVFGLRRVLEQVAPGGAGWLVTSAAGYRLDVAAGNCDAVVFESLAAEGRRALEQDCPADAVDVLTRALALWRGPLVPDLADAPWMAPHVTRLTETRLAAIEDRTEARLALGDHAGLVGELAAATAEHPLRERLWSQYLRVLRATGARAQALAAYETLRAVLRDELGVEPSPELQELYRAIRDDTGAAPPRPPALLPPAVPDFTGRAPEVRRLLKVLTPHTPPAGLSVLGITGMAGVGKTTLAVHVAHAAAPAYPDGQLYVNLAGAGPDPVAPADVLGRFLRALGVPSPAVPTDADERAELYRTLLTGRRVLVVLDNAASEAQVRPLLPGAAGCTVLVTGRVRLSGLEGARWTELDVLDACDGVRLLARIVDDARVDDHDADAADVVGLCGGLPLAVRIAGARLTARPGWTVSHLVALLRDENRRLDRLDAGDLRVRASLALSDDGLRPSARVLFRRLSVLDVPDFAGWLATVLSDEKPEQAARDLDDLVDAHVLAAVGTDAAGQTRYRFHDLVRLYARDRAAAAGDTEEALRRGTGAWLAVAAELEPGIPGPTWAPIVSGAFRPDVDEVRDELAGVPALDWFDAEQVAVRALIRQACAAGCTDVAFDLAQRCEKYFDLRGMYAEWGATNRLVVDACLAAGDRRGEAVARRGLADLTTWITDDRSTEAMTRQHAEATRVQELFREVGEYGGMADAGVMRSWALTATGRHAEAIDAAREALAWAADAAHVGGESRAHLALAVAAGESGDLGSALEHLTLALERARVLGNPRGEATVLQFFGIGFGRAGLLDEAEGYLTESLGISRRHRDLYTGTLTLICLARVRRERGDEDASVAAEEALATAREYNMPHHVADALGILGEIALGAGRPVEAVGYLRESVALWRTRGWLRFLAGALVSLGRALLAVDRAEAAAALREGAALFTRAGDGPGADEAERLLAEL</sequence>
<comment type="similarity">
    <text evidence="1">Belongs to the AfsR/DnrI/RedD regulatory family.</text>
</comment>
<dbReference type="SMART" id="SM00862">
    <property type="entry name" value="Trans_reg_C"/>
    <property type="match status" value="1"/>
</dbReference>
<gene>
    <name evidence="7" type="ORF">GCM10009539_18630</name>
</gene>
<evidence type="ECO:0000259" key="6">
    <source>
        <dbReference type="PROSITE" id="PS51755"/>
    </source>
</evidence>
<evidence type="ECO:0000256" key="5">
    <source>
        <dbReference type="PROSITE-ProRule" id="PRU01091"/>
    </source>
</evidence>
<feature type="domain" description="OmpR/PhoB-type" evidence="6">
    <location>
        <begin position="1"/>
        <end position="97"/>
    </location>
</feature>
<protein>
    <submittedName>
        <fullName evidence="7">BTAD domain-containing putative transcriptional regulator</fullName>
    </submittedName>
</protein>
<name>A0ABN0TZB1_9ACTN</name>
<dbReference type="PANTHER" id="PTHR35807">
    <property type="entry name" value="TRANSCRIPTIONAL REGULATOR REDD-RELATED"/>
    <property type="match status" value="1"/>
</dbReference>
<comment type="caution">
    <text evidence="7">The sequence shown here is derived from an EMBL/GenBank/DDBJ whole genome shotgun (WGS) entry which is preliminary data.</text>
</comment>
<dbReference type="SMART" id="SM01043">
    <property type="entry name" value="BTAD"/>
    <property type="match status" value="1"/>
</dbReference>
<dbReference type="PROSITE" id="PS51755">
    <property type="entry name" value="OMPR_PHOB"/>
    <property type="match status" value="1"/>
</dbReference>
<dbReference type="InterPro" id="IPR027417">
    <property type="entry name" value="P-loop_NTPase"/>
</dbReference>
<keyword evidence="2" id="KW-0805">Transcription regulation</keyword>
<dbReference type="InterPro" id="IPR036388">
    <property type="entry name" value="WH-like_DNA-bd_sf"/>
</dbReference>
<evidence type="ECO:0000256" key="1">
    <source>
        <dbReference type="ARBA" id="ARBA00005820"/>
    </source>
</evidence>
<evidence type="ECO:0000313" key="7">
    <source>
        <dbReference type="EMBL" id="GAA0233590.1"/>
    </source>
</evidence>
<dbReference type="SUPFAM" id="SSF46894">
    <property type="entry name" value="C-terminal effector domain of the bipartite response regulators"/>
    <property type="match status" value="1"/>
</dbReference>
<organism evidence="7 8">
    <name type="scientific">Cryptosporangium japonicum</name>
    <dbReference type="NCBI Taxonomy" id="80872"/>
    <lineage>
        <taxon>Bacteria</taxon>
        <taxon>Bacillati</taxon>
        <taxon>Actinomycetota</taxon>
        <taxon>Actinomycetes</taxon>
        <taxon>Cryptosporangiales</taxon>
        <taxon>Cryptosporangiaceae</taxon>
        <taxon>Cryptosporangium</taxon>
    </lineage>
</organism>
<dbReference type="EMBL" id="BAAAGX010000007">
    <property type="protein sequence ID" value="GAA0233590.1"/>
    <property type="molecule type" value="Genomic_DNA"/>
</dbReference>
<feature type="DNA-binding region" description="OmpR/PhoB-type" evidence="5">
    <location>
        <begin position="1"/>
        <end position="97"/>
    </location>
</feature>